<proteinExistence type="predicted"/>
<gene>
    <name evidence="1" type="ORF">H9964_00220</name>
</gene>
<evidence type="ECO:0000313" key="2">
    <source>
        <dbReference type="Proteomes" id="UP000824102"/>
    </source>
</evidence>
<dbReference type="AlphaFoldDB" id="A0A9D2G3Z5"/>
<comment type="caution">
    <text evidence="1">The sequence shown here is derived from an EMBL/GenBank/DDBJ whole genome shotgun (WGS) entry which is preliminary data.</text>
</comment>
<evidence type="ECO:0000313" key="1">
    <source>
        <dbReference type="EMBL" id="HIZ71987.1"/>
    </source>
</evidence>
<sequence length="73" mass="8012">MIPSAKLKEILKIHKQDLGDYNLAPVIADAYLQGGKECVVELKELFDGAGIDKKLFNDAIEKIITDLLRAAVS</sequence>
<reference evidence="1" key="2">
    <citation type="submission" date="2021-04" db="EMBL/GenBank/DDBJ databases">
        <authorList>
            <person name="Gilroy R."/>
        </authorList>
    </citation>
    <scope>NUCLEOTIDE SEQUENCE</scope>
    <source>
        <strain evidence="1">ChiW7-2402</strain>
    </source>
</reference>
<protein>
    <submittedName>
        <fullName evidence="1">Uncharacterized protein</fullName>
    </submittedName>
</protein>
<dbReference type="EMBL" id="DXBB01000005">
    <property type="protein sequence ID" value="HIZ71987.1"/>
    <property type="molecule type" value="Genomic_DNA"/>
</dbReference>
<organism evidence="1 2">
    <name type="scientific">Candidatus Gallimonas intestinavium</name>
    <dbReference type="NCBI Taxonomy" id="2838603"/>
    <lineage>
        <taxon>Bacteria</taxon>
        <taxon>Bacillati</taxon>
        <taxon>Bacillota</taxon>
        <taxon>Clostridia</taxon>
        <taxon>Candidatus Gallimonas</taxon>
    </lineage>
</organism>
<reference evidence="1" key="1">
    <citation type="journal article" date="2021" name="PeerJ">
        <title>Extensive microbial diversity within the chicken gut microbiome revealed by metagenomics and culture.</title>
        <authorList>
            <person name="Gilroy R."/>
            <person name="Ravi A."/>
            <person name="Getino M."/>
            <person name="Pursley I."/>
            <person name="Horton D.L."/>
            <person name="Alikhan N.F."/>
            <person name="Baker D."/>
            <person name="Gharbi K."/>
            <person name="Hall N."/>
            <person name="Watson M."/>
            <person name="Adriaenssens E.M."/>
            <person name="Foster-Nyarko E."/>
            <person name="Jarju S."/>
            <person name="Secka A."/>
            <person name="Antonio M."/>
            <person name="Oren A."/>
            <person name="Chaudhuri R.R."/>
            <person name="La Ragione R."/>
            <person name="Hildebrand F."/>
            <person name="Pallen M.J."/>
        </authorList>
    </citation>
    <scope>NUCLEOTIDE SEQUENCE</scope>
    <source>
        <strain evidence="1">ChiW7-2402</strain>
    </source>
</reference>
<dbReference type="Proteomes" id="UP000824102">
    <property type="component" value="Unassembled WGS sequence"/>
</dbReference>
<name>A0A9D2G3Z5_9FIRM</name>
<accession>A0A9D2G3Z5</accession>